<dbReference type="Proteomes" id="UP000215633">
    <property type="component" value="Unassembled WGS sequence"/>
</dbReference>
<sequence length="327" mass="34689">MPASRTEAPPDDAVAREAIAWWVKLQSGEGGAAAALACSRWRAADPRHERAWARLEGLAQAVRGIPSDFAHAQLLGAPRSRQRRTVLKSLATALVVGGTAAAAYEWTPWQRLFADYSTRVGERRRVLLPGDIRMDLASDTAVSAELGAGRRQLTLWRGQMGIAIHHADGAPPLVVRGADSFVEAVQARFALLREPAGMRVDVYEGSLRLVGAGGESRLLSAGSALYRQGGAWRDGPAAADQGAWVDGLLVANGDRLDAVLAQLARYRPGMLSASAAVAGLPVSGVFPLDDTDLALRMLQQTLPISVSRWGELWVRVEAAGAAAPGQA</sequence>
<dbReference type="Pfam" id="PF16220">
    <property type="entry name" value="DUF4880"/>
    <property type="match status" value="1"/>
</dbReference>
<dbReference type="Gene3D" id="2.60.120.1440">
    <property type="match status" value="1"/>
</dbReference>
<accession>A0A261W0L0</accession>
<organism evidence="3 4">
    <name type="scientific">Bordetella genomosp. 2</name>
    <dbReference type="NCBI Taxonomy" id="1983456"/>
    <lineage>
        <taxon>Bacteria</taxon>
        <taxon>Pseudomonadati</taxon>
        <taxon>Pseudomonadota</taxon>
        <taxon>Betaproteobacteria</taxon>
        <taxon>Burkholderiales</taxon>
        <taxon>Alcaligenaceae</taxon>
        <taxon>Bordetella</taxon>
    </lineage>
</organism>
<dbReference type="InterPro" id="IPR012373">
    <property type="entry name" value="Ferrdict_sens_TM"/>
</dbReference>
<dbReference type="EMBL" id="NEVT01000003">
    <property type="protein sequence ID" value="OZI79571.1"/>
    <property type="molecule type" value="Genomic_DNA"/>
</dbReference>
<dbReference type="Pfam" id="PF04773">
    <property type="entry name" value="FecR"/>
    <property type="match status" value="1"/>
</dbReference>
<dbReference type="PANTHER" id="PTHR30273:SF2">
    <property type="entry name" value="PROTEIN FECR"/>
    <property type="match status" value="1"/>
</dbReference>
<reference evidence="4" key="1">
    <citation type="submission" date="2017-05" db="EMBL/GenBank/DDBJ databases">
        <title>Complete and WGS of Bordetella genogroups.</title>
        <authorList>
            <person name="Spilker T."/>
            <person name="Lipuma J."/>
        </authorList>
    </citation>
    <scope>NUCLEOTIDE SEQUENCE [LARGE SCALE GENOMIC DNA]</scope>
    <source>
        <strain evidence="4">AU8256</strain>
    </source>
</reference>
<name>A0A261W0L0_9BORD</name>
<dbReference type="PIRSF" id="PIRSF018266">
    <property type="entry name" value="FecR"/>
    <property type="match status" value="1"/>
</dbReference>
<proteinExistence type="predicted"/>
<evidence type="ECO:0000259" key="1">
    <source>
        <dbReference type="Pfam" id="PF04773"/>
    </source>
</evidence>
<dbReference type="AlphaFoldDB" id="A0A261W0L0"/>
<evidence type="ECO:0000313" key="3">
    <source>
        <dbReference type="EMBL" id="OZI79571.1"/>
    </source>
</evidence>
<dbReference type="RefSeq" id="WP_094806084.1">
    <property type="nucleotide sequence ID" value="NZ_NEVT01000003.1"/>
</dbReference>
<keyword evidence="4" id="KW-1185">Reference proteome</keyword>
<evidence type="ECO:0008006" key="5">
    <source>
        <dbReference type="Google" id="ProtNLM"/>
    </source>
</evidence>
<feature type="domain" description="FecR N-terminal" evidence="2">
    <location>
        <begin position="16"/>
        <end position="57"/>
    </location>
</feature>
<dbReference type="InterPro" id="IPR032623">
    <property type="entry name" value="FecR_N"/>
</dbReference>
<protein>
    <recommendedName>
        <fullName evidence="5">Iron dicitrate transport regulator FecR</fullName>
    </recommendedName>
</protein>
<dbReference type="PANTHER" id="PTHR30273">
    <property type="entry name" value="PERIPLASMIC SIGNAL SENSOR AND SIGMA FACTOR ACTIVATOR FECR-RELATED"/>
    <property type="match status" value="1"/>
</dbReference>
<evidence type="ECO:0000259" key="2">
    <source>
        <dbReference type="Pfam" id="PF16220"/>
    </source>
</evidence>
<feature type="domain" description="FecR protein" evidence="1">
    <location>
        <begin position="115"/>
        <end position="207"/>
    </location>
</feature>
<dbReference type="GO" id="GO:0016989">
    <property type="term" value="F:sigma factor antagonist activity"/>
    <property type="evidence" value="ECO:0007669"/>
    <property type="project" value="TreeGrafter"/>
</dbReference>
<gene>
    <name evidence="3" type="ORF">CAL24_06485</name>
</gene>
<comment type="caution">
    <text evidence="3">The sequence shown here is derived from an EMBL/GenBank/DDBJ whole genome shotgun (WGS) entry which is preliminary data.</text>
</comment>
<dbReference type="InterPro" id="IPR006860">
    <property type="entry name" value="FecR"/>
</dbReference>
<evidence type="ECO:0000313" key="4">
    <source>
        <dbReference type="Proteomes" id="UP000215633"/>
    </source>
</evidence>